<evidence type="ECO:0000256" key="1">
    <source>
        <dbReference type="ARBA" id="ARBA00004173"/>
    </source>
</evidence>
<sequence length="146" mass="17466">KDETKETELQFIDYRICFYDSRESYCHLDHLLSFRFQHSPNCWYLRDWTIHSYKALYTLKNKVQYGIFPDNFTFSILLDFFIKQKKHEVRNYAMSVITEIMLQESCNEFSTQLLSLCFIPWEEERNLGASLVLRGLKQTSTVGFSS</sequence>
<accession>A0A8D0KVY4</accession>
<evidence type="ECO:0000313" key="2">
    <source>
        <dbReference type="Ensembl" id="ENSSOCP00000012674.1"/>
    </source>
</evidence>
<keyword evidence="3" id="KW-1185">Reference proteome</keyword>
<protein>
    <submittedName>
        <fullName evidence="2">Uncharacterized protein</fullName>
    </submittedName>
</protein>
<evidence type="ECO:0000313" key="3">
    <source>
        <dbReference type="Proteomes" id="UP000694551"/>
    </source>
</evidence>
<reference evidence="2" key="2">
    <citation type="submission" date="2025-09" db="UniProtKB">
        <authorList>
            <consortium name="Ensembl"/>
        </authorList>
    </citation>
    <scope>IDENTIFICATION</scope>
</reference>
<dbReference type="AlphaFoldDB" id="A0A8D0KVY4"/>
<dbReference type="InterPro" id="IPR034913">
    <property type="entry name" value="mS27/PTCD2"/>
</dbReference>
<comment type="subcellular location">
    <subcellularLocation>
        <location evidence="1">Mitochondrion</location>
    </subcellularLocation>
</comment>
<dbReference type="PANTHER" id="PTHR21393">
    <property type="entry name" value="MITOCHONDRIAL 28S RIBOSOMAL PROTEIN S27"/>
    <property type="match status" value="1"/>
</dbReference>
<dbReference type="Proteomes" id="UP000694551">
    <property type="component" value="Unplaced"/>
</dbReference>
<dbReference type="PANTHER" id="PTHR21393:SF0">
    <property type="entry name" value="SMALL RIBOSOMAL SUBUNIT PROTEIN MS27"/>
    <property type="match status" value="1"/>
</dbReference>
<dbReference type="InterPro" id="IPR019266">
    <property type="entry name" value="Ribosomal_mS27"/>
</dbReference>
<proteinExistence type="predicted"/>
<dbReference type="Pfam" id="PF10037">
    <property type="entry name" value="MRP-S27"/>
    <property type="match status" value="1"/>
</dbReference>
<reference evidence="2" key="1">
    <citation type="submission" date="2025-08" db="UniProtKB">
        <authorList>
            <consortium name="Ensembl"/>
        </authorList>
    </citation>
    <scope>IDENTIFICATION</scope>
</reference>
<name>A0A8D0KVY4_STROC</name>
<dbReference type="Ensembl" id="ENSSOCT00000013021.1">
    <property type="protein sequence ID" value="ENSSOCP00000012674.1"/>
    <property type="gene ID" value="ENSSOCG00000009634.1"/>
</dbReference>
<organism evidence="2 3">
    <name type="scientific">Strix occidentalis caurina</name>
    <name type="common">northern spotted owl</name>
    <dbReference type="NCBI Taxonomy" id="311401"/>
    <lineage>
        <taxon>Eukaryota</taxon>
        <taxon>Metazoa</taxon>
        <taxon>Chordata</taxon>
        <taxon>Craniata</taxon>
        <taxon>Vertebrata</taxon>
        <taxon>Euteleostomi</taxon>
        <taxon>Archelosauria</taxon>
        <taxon>Archosauria</taxon>
        <taxon>Dinosauria</taxon>
        <taxon>Saurischia</taxon>
        <taxon>Theropoda</taxon>
        <taxon>Coelurosauria</taxon>
        <taxon>Aves</taxon>
        <taxon>Neognathae</taxon>
        <taxon>Neoaves</taxon>
        <taxon>Telluraves</taxon>
        <taxon>Strigiformes</taxon>
        <taxon>Strigidae</taxon>
        <taxon>Strix</taxon>
    </lineage>
</organism>
<dbReference type="GO" id="GO:0005739">
    <property type="term" value="C:mitochondrion"/>
    <property type="evidence" value="ECO:0007669"/>
    <property type="project" value="UniProtKB-SubCell"/>
</dbReference>